<gene>
    <name evidence="2" type="ORF">SKAU_G00090440</name>
</gene>
<comment type="caution">
    <text evidence="2">The sequence shown here is derived from an EMBL/GenBank/DDBJ whole genome shotgun (WGS) entry which is preliminary data.</text>
</comment>
<evidence type="ECO:0000313" key="3">
    <source>
        <dbReference type="Proteomes" id="UP001152622"/>
    </source>
</evidence>
<dbReference type="AlphaFoldDB" id="A0A9Q1J6E3"/>
<dbReference type="Proteomes" id="UP001152622">
    <property type="component" value="Chromosome 3"/>
</dbReference>
<name>A0A9Q1J6E3_SYNKA</name>
<accession>A0A9Q1J6E3</accession>
<feature type="region of interest" description="Disordered" evidence="1">
    <location>
        <begin position="1"/>
        <end position="37"/>
    </location>
</feature>
<dbReference type="EMBL" id="JAINUF010000003">
    <property type="protein sequence ID" value="KAJ8369016.1"/>
    <property type="molecule type" value="Genomic_DNA"/>
</dbReference>
<feature type="compositionally biased region" description="Basic and acidic residues" evidence="1">
    <location>
        <begin position="1"/>
        <end position="12"/>
    </location>
</feature>
<evidence type="ECO:0000313" key="2">
    <source>
        <dbReference type="EMBL" id="KAJ8369016.1"/>
    </source>
</evidence>
<proteinExistence type="predicted"/>
<sequence length="209" mass="22607">MRRESRSAETKIKSHFSAPPSDSRRVTGDGRWPGPSSSYAQLQHAGAGAKDCHLARSRALALAAAATVASRCSPSCCTPVRLRTTIEPLAHQKVSGFYWLSCTANGSLPGLASLGSDKSRLQIHPTPPGTGEDGVKRPNQRFHNRCSQFQQESETMSPGISRKAPHLSVTSRRRCGNRPHYICLYSPFIHCLLRVGENGAAFGGGGRRK</sequence>
<keyword evidence="3" id="KW-1185">Reference proteome</keyword>
<reference evidence="2" key="1">
    <citation type="journal article" date="2023" name="Science">
        <title>Genome structures resolve the early diversification of teleost fishes.</title>
        <authorList>
            <person name="Parey E."/>
            <person name="Louis A."/>
            <person name="Montfort J."/>
            <person name="Bouchez O."/>
            <person name="Roques C."/>
            <person name="Iampietro C."/>
            <person name="Lluch J."/>
            <person name="Castinel A."/>
            <person name="Donnadieu C."/>
            <person name="Desvignes T."/>
            <person name="Floi Bucao C."/>
            <person name="Jouanno E."/>
            <person name="Wen M."/>
            <person name="Mejri S."/>
            <person name="Dirks R."/>
            <person name="Jansen H."/>
            <person name="Henkel C."/>
            <person name="Chen W.J."/>
            <person name="Zahm M."/>
            <person name="Cabau C."/>
            <person name="Klopp C."/>
            <person name="Thompson A.W."/>
            <person name="Robinson-Rechavi M."/>
            <person name="Braasch I."/>
            <person name="Lecointre G."/>
            <person name="Bobe J."/>
            <person name="Postlethwait J.H."/>
            <person name="Berthelot C."/>
            <person name="Roest Crollius H."/>
            <person name="Guiguen Y."/>
        </authorList>
    </citation>
    <scope>NUCLEOTIDE SEQUENCE</scope>
    <source>
        <strain evidence="2">WJC10195</strain>
    </source>
</reference>
<organism evidence="2 3">
    <name type="scientific">Synaphobranchus kaupii</name>
    <name type="common">Kaup's arrowtooth eel</name>
    <dbReference type="NCBI Taxonomy" id="118154"/>
    <lineage>
        <taxon>Eukaryota</taxon>
        <taxon>Metazoa</taxon>
        <taxon>Chordata</taxon>
        <taxon>Craniata</taxon>
        <taxon>Vertebrata</taxon>
        <taxon>Euteleostomi</taxon>
        <taxon>Actinopterygii</taxon>
        <taxon>Neopterygii</taxon>
        <taxon>Teleostei</taxon>
        <taxon>Anguilliformes</taxon>
        <taxon>Synaphobranchidae</taxon>
        <taxon>Synaphobranchus</taxon>
    </lineage>
</organism>
<protein>
    <submittedName>
        <fullName evidence="2">Uncharacterized protein</fullName>
    </submittedName>
</protein>
<evidence type="ECO:0000256" key="1">
    <source>
        <dbReference type="SAM" id="MobiDB-lite"/>
    </source>
</evidence>